<keyword evidence="4" id="KW-1185">Reference proteome</keyword>
<comment type="similarity">
    <text evidence="1">Belongs to the N-acylglucosamine 2-epimerase family.</text>
</comment>
<evidence type="ECO:0000256" key="1">
    <source>
        <dbReference type="ARBA" id="ARBA00008558"/>
    </source>
</evidence>
<organism evidence="3 4">
    <name type="scientific">Photobacterium kishitanii</name>
    <dbReference type="NCBI Taxonomy" id="318456"/>
    <lineage>
        <taxon>Bacteria</taxon>
        <taxon>Pseudomonadati</taxon>
        <taxon>Pseudomonadota</taxon>
        <taxon>Gammaproteobacteria</taxon>
        <taxon>Vibrionales</taxon>
        <taxon>Vibrionaceae</taxon>
        <taxon>Photobacterium</taxon>
    </lineage>
</organism>
<evidence type="ECO:0000313" key="4">
    <source>
        <dbReference type="Proteomes" id="UP000240728"/>
    </source>
</evidence>
<gene>
    <name evidence="3" type="ORF">C0W53_19095</name>
</gene>
<comment type="caution">
    <text evidence="3">The sequence shown here is derived from an EMBL/GenBank/DDBJ whole genome shotgun (WGS) entry which is preliminary data.</text>
</comment>
<dbReference type="Gene3D" id="1.50.10.10">
    <property type="match status" value="1"/>
</dbReference>
<reference evidence="3 4" key="1">
    <citation type="submission" date="2018-01" db="EMBL/GenBank/DDBJ databases">
        <title>Whole genome sequencing of Histamine producing bacteria.</title>
        <authorList>
            <person name="Butler K."/>
        </authorList>
    </citation>
    <scope>NUCLEOTIDE SEQUENCE [LARGE SCALE GENOMIC DNA]</scope>
    <source>
        <strain evidence="3 4">A1-4</strain>
    </source>
</reference>
<dbReference type="Proteomes" id="UP000240728">
    <property type="component" value="Unassembled WGS sequence"/>
</dbReference>
<evidence type="ECO:0000313" key="3">
    <source>
        <dbReference type="EMBL" id="PSX43390.1"/>
    </source>
</evidence>
<dbReference type="InterPro" id="IPR012341">
    <property type="entry name" value="6hp_glycosidase-like_sf"/>
</dbReference>
<dbReference type="RefSeq" id="WP_045042908.1">
    <property type="nucleotide sequence ID" value="NZ_JAUZMV010000002.1"/>
</dbReference>
<proteinExistence type="inferred from homology"/>
<dbReference type="Pfam" id="PF07221">
    <property type="entry name" value="GlcNAc_2-epim"/>
    <property type="match status" value="1"/>
</dbReference>
<dbReference type="EMBL" id="PYOZ01000017">
    <property type="protein sequence ID" value="PSX43390.1"/>
    <property type="molecule type" value="Genomic_DNA"/>
</dbReference>
<accession>A0AAX0YPK2</accession>
<dbReference type="GO" id="GO:0016853">
    <property type="term" value="F:isomerase activity"/>
    <property type="evidence" value="ECO:0007669"/>
    <property type="project" value="UniProtKB-KW"/>
</dbReference>
<name>A0AAX0YPK2_9GAMM</name>
<keyword evidence="2" id="KW-0413">Isomerase</keyword>
<dbReference type="SUPFAM" id="SSF48208">
    <property type="entry name" value="Six-hairpin glycosidases"/>
    <property type="match status" value="1"/>
</dbReference>
<protein>
    <submittedName>
        <fullName evidence="3">N-acylglucosamine 2-epimerase</fullName>
    </submittedName>
</protein>
<dbReference type="InterPro" id="IPR008928">
    <property type="entry name" value="6-hairpin_glycosidase_sf"/>
</dbReference>
<evidence type="ECO:0000256" key="2">
    <source>
        <dbReference type="ARBA" id="ARBA00023235"/>
    </source>
</evidence>
<dbReference type="PANTHER" id="PTHR15108">
    <property type="entry name" value="N-ACYLGLUCOSAMINE-2-EPIMERASE"/>
    <property type="match status" value="1"/>
</dbReference>
<dbReference type="AlphaFoldDB" id="A0AAX0YPK2"/>
<dbReference type="InterPro" id="IPR010819">
    <property type="entry name" value="AGE/CE"/>
</dbReference>
<sequence length="425" mass="48985">MTLTQNPLNNIEAIWRNELVNNILPFWNAAIDTENGGVYTCFSNDGSALLSHDKYIWSQGRFLWNWSRQAYLIEQGYLDGDAKSYIDQAKLTADFLDKNALLENGNCCFVLTENGNKKERMNGESYDLSFYADCFVVMGFCEYAYVSGEHYYFEKALSLYDTIKNRLKSGSVKSEPYPAAEGFEPYAFEMIVLGITNELLRYAIKYNHSSLTHLKFACTHSLNRIFSDFHHPKSLMPFEMRTSKMNQHTLLASHVTPGHTLENMWFCIQAAQLLGTLESYLPRIITITKQMWAIGWDKEHAGLFRYTSRLGSKPSGSLLGNDRYENLVLDTWDTKIWWVHSEALYTLLLTYQLSGDKTLLSMYQQTEAYVLATFPNDEFGEWTQIRNRFGQPLNKVIALPVKDPFHIMRNLQLIVQLLGIKEENA</sequence>
<dbReference type="GO" id="GO:0005975">
    <property type="term" value="P:carbohydrate metabolic process"/>
    <property type="evidence" value="ECO:0007669"/>
    <property type="project" value="InterPro"/>
</dbReference>